<feature type="transmembrane region" description="Helical" evidence="8">
    <location>
        <begin position="89"/>
        <end position="108"/>
    </location>
</feature>
<dbReference type="Proteomes" id="UP000054144">
    <property type="component" value="Unassembled WGS sequence"/>
</dbReference>
<proteinExistence type="inferred from homology"/>
<dbReference type="GO" id="GO:0042500">
    <property type="term" value="F:aspartic endopeptidase activity, intramembrane cleaving"/>
    <property type="evidence" value="ECO:0007669"/>
    <property type="project" value="InterPro"/>
</dbReference>
<keyword evidence="3 8" id="KW-0812">Transmembrane</keyword>
<dbReference type="PANTHER" id="PTHR12174">
    <property type="entry name" value="SIGNAL PEPTIDE PEPTIDASE"/>
    <property type="match status" value="1"/>
</dbReference>
<reference evidence="9 10" key="1">
    <citation type="journal article" date="2015" name="Fungal Genet. Biol.">
        <title>Evolution of novel wood decay mechanisms in Agaricales revealed by the genome sequences of Fistulina hepatica and Cylindrobasidium torrendii.</title>
        <authorList>
            <person name="Floudas D."/>
            <person name="Held B.W."/>
            <person name="Riley R."/>
            <person name="Nagy L.G."/>
            <person name="Koehler G."/>
            <person name="Ransdell A.S."/>
            <person name="Younus H."/>
            <person name="Chow J."/>
            <person name="Chiniquy J."/>
            <person name="Lipzen A."/>
            <person name="Tritt A."/>
            <person name="Sun H."/>
            <person name="Haridas S."/>
            <person name="LaButti K."/>
            <person name="Ohm R.A."/>
            <person name="Kues U."/>
            <person name="Blanchette R.A."/>
            <person name="Grigoriev I.V."/>
            <person name="Minto R.E."/>
            <person name="Hibbett D.S."/>
        </authorList>
    </citation>
    <scope>NUCLEOTIDE SEQUENCE [LARGE SCALE GENOMIC DNA]</scope>
    <source>
        <strain evidence="9 10">ATCC 64428</strain>
    </source>
</reference>
<keyword evidence="4" id="KW-0378">Hydrolase</keyword>
<dbReference type="GO" id="GO:0098553">
    <property type="term" value="C:lumenal side of endoplasmic reticulum membrane"/>
    <property type="evidence" value="ECO:0007669"/>
    <property type="project" value="TreeGrafter"/>
</dbReference>
<accession>A0A0D7ANE3</accession>
<comment type="subcellular location">
    <subcellularLocation>
        <location evidence="1">Endoplasmic reticulum membrane</location>
        <topology evidence="1">Multi-pass membrane protein</topology>
    </subcellularLocation>
</comment>
<evidence type="ECO:0000256" key="3">
    <source>
        <dbReference type="ARBA" id="ARBA00022692"/>
    </source>
</evidence>
<feature type="transmembrane region" description="Helical" evidence="8">
    <location>
        <begin position="12"/>
        <end position="34"/>
    </location>
</feature>
<keyword evidence="7 8" id="KW-0472">Membrane</keyword>
<feature type="transmembrane region" description="Helical" evidence="8">
    <location>
        <begin position="65"/>
        <end position="83"/>
    </location>
</feature>
<keyword evidence="6 8" id="KW-1133">Transmembrane helix</keyword>
<evidence type="ECO:0000313" key="10">
    <source>
        <dbReference type="Proteomes" id="UP000054144"/>
    </source>
</evidence>
<organism evidence="9 10">
    <name type="scientific">Fistulina hepatica ATCC 64428</name>
    <dbReference type="NCBI Taxonomy" id="1128425"/>
    <lineage>
        <taxon>Eukaryota</taxon>
        <taxon>Fungi</taxon>
        <taxon>Dikarya</taxon>
        <taxon>Basidiomycota</taxon>
        <taxon>Agaricomycotina</taxon>
        <taxon>Agaricomycetes</taxon>
        <taxon>Agaricomycetidae</taxon>
        <taxon>Agaricales</taxon>
        <taxon>Fistulinaceae</taxon>
        <taxon>Fistulina</taxon>
    </lineage>
</organism>
<evidence type="ECO:0000256" key="1">
    <source>
        <dbReference type="ARBA" id="ARBA00004477"/>
    </source>
</evidence>
<dbReference type="AlphaFoldDB" id="A0A0D7ANE3"/>
<feature type="transmembrane region" description="Helical" evidence="8">
    <location>
        <begin position="248"/>
        <end position="268"/>
    </location>
</feature>
<dbReference type="EMBL" id="KN881628">
    <property type="protein sequence ID" value="KIY53112.1"/>
    <property type="molecule type" value="Genomic_DNA"/>
</dbReference>
<evidence type="ECO:0000256" key="2">
    <source>
        <dbReference type="ARBA" id="ARBA00006859"/>
    </source>
</evidence>
<sequence length="358" mass="39584">MSNDPTELDLVFSYAGLLGLATGSVYAGAYGSLYRRINRKAPSRRERALGTQLTHQVERVTSEDAYIFPVIGSVVLFSLYLVVKFLGTEWINFLMSIYFSVTGIASVWKTLISLTRYIVGPASWRQFETLTLRLTKGSKEQFKVSLKTTSVALLPVSFIPSVLFSFFKAYKILYIPASNVLSLSFAHAAFSLLKLDSFRTGSILLAGLFLYDIWWVFGTEVMVKVATSLEVPIKLLWPKSIVLSSTNGFTMLGLGDVVIPGVFVALALRYDYARFPESPRPPTPYFNAALFAYAAGLATTMTVMHVFKAAQPALLYLSPACILSFFFTAVTRGELAAALKWSDEPPKKDINGTSEKLD</sequence>
<evidence type="ECO:0000313" key="9">
    <source>
        <dbReference type="EMBL" id="KIY53112.1"/>
    </source>
</evidence>
<evidence type="ECO:0000256" key="7">
    <source>
        <dbReference type="ARBA" id="ARBA00023136"/>
    </source>
</evidence>
<gene>
    <name evidence="9" type="ORF">FISHEDRAFT_63506</name>
</gene>
<feature type="transmembrane region" description="Helical" evidence="8">
    <location>
        <begin position="200"/>
        <end position="217"/>
    </location>
</feature>
<dbReference type="GO" id="GO:0098554">
    <property type="term" value="C:cytoplasmic side of endoplasmic reticulum membrane"/>
    <property type="evidence" value="ECO:0007669"/>
    <property type="project" value="TreeGrafter"/>
</dbReference>
<dbReference type="InterPro" id="IPR006639">
    <property type="entry name" value="Preselin/SPP"/>
</dbReference>
<dbReference type="InterPro" id="IPR007369">
    <property type="entry name" value="Peptidase_A22B_SPP"/>
</dbReference>
<keyword evidence="10" id="KW-1185">Reference proteome</keyword>
<evidence type="ECO:0000256" key="5">
    <source>
        <dbReference type="ARBA" id="ARBA00022824"/>
    </source>
</evidence>
<name>A0A0D7ANE3_9AGAR</name>
<comment type="similarity">
    <text evidence="2">Belongs to the peptidase A22B family.</text>
</comment>
<evidence type="ECO:0000256" key="8">
    <source>
        <dbReference type="SAM" id="Phobius"/>
    </source>
</evidence>
<evidence type="ECO:0000256" key="4">
    <source>
        <dbReference type="ARBA" id="ARBA00022801"/>
    </source>
</evidence>
<dbReference type="SMART" id="SM00730">
    <property type="entry name" value="PSN"/>
    <property type="match status" value="1"/>
</dbReference>
<dbReference type="Pfam" id="PF04258">
    <property type="entry name" value="Peptidase_A22B"/>
    <property type="match status" value="1"/>
</dbReference>
<evidence type="ECO:0000256" key="6">
    <source>
        <dbReference type="ARBA" id="ARBA00022989"/>
    </source>
</evidence>
<dbReference type="PANTHER" id="PTHR12174:SF23">
    <property type="entry name" value="MINOR HISTOCOMPATIBILITY ANTIGEN H13"/>
    <property type="match status" value="1"/>
</dbReference>
<feature type="transmembrane region" description="Helical" evidence="8">
    <location>
        <begin position="144"/>
        <end position="167"/>
    </location>
</feature>
<protein>
    <submittedName>
        <fullName evidence="9">Peptidase A22B, signal peptide peptidase</fullName>
    </submittedName>
</protein>
<feature type="transmembrane region" description="Helical" evidence="8">
    <location>
        <begin position="313"/>
        <end position="331"/>
    </location>
</feature>
<dbReference type="OrthoDB" id="29661at2759"/>
<feature type="transmembrane region" description="Helical" evidence="8">
    <location>
        <begin position="288"/>
        <end position="307"/>
    </location>
</feature>
<dbReference type="GO" id="GO:0033619">
    <property type="term" value="P:membrane protein proteolysis"/>
    <property type="evidence" value="ECO:0007669"/>
    <property type="project" value="TreeGrafter"/>
</dbReference>
<dbReference type="GO" id="GO:0006465">
    <property type="term" value="P:signal peptide processing"/>
    <property type="evidence" value="ECO:0007669"/>
    <property type="project" value="TreeGrafter"/>
</dbReference>
<keyword evidence="5" id="KW-0256">Endoplasmic reticulum</keyword>